<name>A0A7J7TC04_RHIFE</name>
<dbReference type="EMBL" id="JACAGC010000020">
    <property type="protein sequence ID" value="KAF6298208.1"/>
    <property type="molecule type" value="Genomic_DNA"/>
</dbReference>
<feature type="region of interest" description="Disordered" evidence="1">
    <location>
        <begin position="63"/>
        <end position="112"/>
    </location>
</feature>
<comment type="caution">
    <text evidence="2">The sequence shown here is derived from an EMBL/GenBank/DDBJ whole genome shotgun (WGS) entry which is preliminary data.</text>
</comment>
<protein>
    <submittedName>
        <fullName evidence="2">C-C motif chemokine ligand 14</fullName>
    </submittedName>
</protein>
<feature type="compositionally biased region" description="Basic and acidic residues" evidence="1">
    <location>
        <begin position="99"/>
        <end position="112"/>
    </location>
</feature>
<proteinExistence type="predicted"/>
<feature type="compositionally biased region" description="Low complexity" evidence="1">
    <location>
        <begin position="63"/>
        <end position="73"/>
    </location>
</feature>
<feature type="region of interest" description="Disordered" evidence="1">
    <location>
        <begin position="32"/>
        <end position="51"/>
    </location>
</feature>
<feature type="compositionally biased region" description="Polar residues" evidence="1">
    <location>
        <begin position="88"/>
        <end position="97"/>
    </location>
</feature>
<organism evidence="2 3">
    <name type="scientific">Rhinolophus ferrumequinum</name>
    <name type="common">Greater horseshoe bat</name>
    <dbReference type="NCBI Taxonomy" id="59479"/>
    <lineage>
        <taxon>Eukaryota</taxon>
        <taxon>Metazoa</taxon>
        <taxon>Chordata</taxon>
        <taxon>Craniata</taxon>
        <taxon>Vertebrata</taxon>
        <taxon>Euteleostomi</taxon>
        <taxon>Mammalia</taxon>
        <taxon>Eutheria</taxon>
        <taxon>Laurasiatheria</taxon>
        <taxon>Chiroptera</taxon>
        <taxon>Yinpterochiroptera</taxon>
        <taxon>Rhinolophoidea</taxon>
        <taxon>Rhinolophidae</taxon>
        <taxon>Rhinolophinae</taxon>
        <taxon>Rhinolophus</taxon>
    </lineage>
</organism>
<dbReference type="Proteomes" id="UP000585614">
    <property type="component" value="Unassembled WGS sequence"/>
</dbReference>
<sequence>MVLDKRTTPFSFHPSIQLPSVTPEATRITVQEDLTTPQSAASPTLTTQSRVNGLQIIMRPAASAPSLELSSSPKRATPSVPTPVKPGSKTTSRSCRSSEGPRHTGQEHNSES</sequence>
<gene>
    <name evidence="2" type="ORF">mRhiFer1_002339</name>
</gene>
<evidence type="ECO:0000313" key="3">
    <source>
        <dbReference type="Proteomes" id="UP000585614"/>
    </source>
</evidence>
<evidence type="ECO:0000256" key="1">
    <source>
        <dbReference type="SAM" id="MobiDB-lite"/>
    </source>
</evidence>
<reference evidence="2 3" key="1">
    <citation type="journal article" date="2020" name="Nature">
        <title>Six reference-quality genomes reveal evolution of bat adaptations.</title>
        <authorList>
            <person name="Jebb D."/>
            <person name="Huang Z."/>
            <person name="Pippel M."/>
            <person name="Hughes G.M."/>
            <person name="Lavrichenko K."/>
            <person name="Devanna P."/>
            <person name="Winkler S."/>
            <person name="Jermiin L.S."/>
            <person name="Skirmuntt E.C."/>
            <person name="Katzourakis A."/>
            <person name="Burkitt-Gray L."/>
            <person name="Ray D.A."/>
            <person name="Sullivan K.A.M."/>
            <person name="Roscito J.G."/>
            <person name="Kirilenko B.M."/>
            <person name="Davalos L.M."/>
            <person name="Corthals A.P."/>
            <person name="Power M.L."/>
            <person name="Jones G."/>
            <person name="Ransome R.D."/>
            <person name="Dechmann D.K.N."/>
            <person name="Locatelli A.G."/>
            <person name="Puechmaille S.J."/>
            <person name="Fedrigo O."/>
            <person name="Jarvis E.D."/>
            <person name="Hiller M."/>
            <person name="Vernes S.C."/>
            <person name="Myers E.W."/>
            <person name="Teeling E.C."/>
        </authorList>
    </citation>
    <scope>NUCLEOTIDE SEQUENCE [LARGE SCALE GENOMIC DNA]</scope>
    <source>
        <strain evidence="2">MRhiFer1</strain>
        <tissue evidence="2">Lung</tissue>
    </source>
</reference>
<accession>A0A7J7TC04</accession>
<evidence type="ECO:0000313" key="2">
    <source>
        <dbReference type="EMBL" id="KAF6298208.1"/>
    </source>
</evidence>
<dbReference type="AlphaFoldDB" id="A0A7J7TC04"/>